<dbReference type="CDD" id="cd14359">
    <property type="entry name" value="UBA_AeNAC"/>
    <property type="match status" value="1"/>
</dbReference>
<sequence>MFKSNRQMRRMLDRMGLNMNELSNVQEVIIRTAEKEIIIREPVVAELKAQDSTIYQVIASDVEERAVEKKSFADEDITLVMQQAGVSREVAIKALEDADGDLAKAILSLTSK</sequence>
<dbReference type="Pfam" id="PF19026">
    <property type="entry name" value="UBA_HYPK"/>
    <property type="match status" value="1"/>
</dbReference>
<dbReference type="InterPro" id="IPR044034">
    <property type="entry name" value="NAC-like_UBA"/>
</dbReference>
<keyword evidence="1 4" id="KW-0813">Transport</keyword>
<dbReference type="KEGG" id="ncv:NCAV_0132"/>
<dbReference type="Gene3D" id="2.20.70.30">
    <property type="entry name" value="Nascent polypeptide-associated complex domain"/>
    <property type="match status" value="1"/>
</dbReference>
<dbReference type="NCBIfam" id="TIGR00264">
    <property type="entry name" value="archaeal-type nascent polypeptide-associated complex protein"/>
    <property type="match status" value="1"/>
</dbReference>
<dbReference type="Gene3D" id="1.10.8.10">
    <property type="entry name" value="DNA helicase RuvA subunit, C-terminal domain"/>
    <property type="match status" value="1"/>
</dbReference>
<evidence type="ECO:0000256" key="2">
    <source>
        <dbReference type="ARBA" id="ARBA00022884"/>
    </source>
</evidence>
<dbReference type="SMART" id="SM01407">
    <property type="entry name" value="NAC"/>
    <property type="match status" value="1"/>
</dbReference>
<evidence type="ECO:0000313" key="7">
    <source>
        <dbReference type="EMBL" id="SPC33332.1"/>
    </source>
</evidence>
<comment type="subunit">
    <text evidence="4">Homodimer. Interacts with the ribosome. Binds ribosomal RNA.</text>
</comment>
<reference evidence="8" key="1">
    <citation type="submission" date="2018-01" db="EMBL/GenBank/DDBJ databases">
        <authorList>
            <person name="Kerou L M."/>
        </authorList>
    </citation>
    <scope>NUCLEOTIDE SEQUENCE [LARGE SCALE GENOMIC DNA]</scope>
    <source>
        <strain evidence="8">SCU2</strain>
    </source>
</reference>
<accession>A0A2K5ANW6</accession>
<protein>
    <recommendedName>
        <fullName evidence="4 5">Nascent polypeptide-associated complex protein</fullName>
    </recommendedName>
</protein>
<dbReference type="EMBL" id="LT981265">
    <property type="protein sequence ID" value="SPC33332.1"/>
    <property type="molecule type" value="Genomic_DNA"/>
</dbReference>
<evidence type="ECO:0000313" key="8">
    <source>
        <dbReference type="Proteomes" id="UP000236248"/>
    </source>
</evidence>
<comment type="similarity">
    <text evidence="4">Belongs to the NAC-alpha family.</text>
</comment>
<gene>
    <name evidence="4 7" type="primary">nac</name>
    <name evidence="7" type="ORF">NCAV_0132</name>
</gene>
<name>A0A2K5ANW6_9ARCH</name>
<dbReference type="Pfam" id="PF01849">
    <property type="entry name" value="NAC"/>
    <property type="match status" value="1"/>
</dbReference>
<dbReference type="InterPro" id="IPR005231">
    <property type="entry name" value="NAC_arc"/>
</dbReference>
<dbReference type="AlphaFoldDB" id="A0A2K5ANW6"/>
<proteinExistence type="inferred from homology"/>
<feature type="domain" description="NAC-A/B" evidence="6">
    <location>
        <begin position="2"/>
        <end position="71"/>
    </location>
</feature>
<dbReference type="InterPro" id="IPR038187">
    <property type="entry name" value="NAC_A/B_dom_sf"/>
</dbReference>
<dbReference type="GO" id="GO:0015031">
    <property type="term" value="P:protein transport"/>
    <property type="evidence" value="ECO:0007669"/>
    <property type="project" value="UniProtKB-UniRule"/>
</dbReference>
<keyword evidence="8" id="KW-1185">Reference proteome</keyword>
<evidence type="ECO:0000256" key="3">
    <source>
        <dbReference type="ARBA" id="ARBA00022927"/>
    </source>
</evidence>
<evidence type="ECO:0000259" key="6">
    <source>
        <dbReference type="PROSITE" id="PS51151"/>
    </source>
</evidence>
<evidence type="ECO:0000256" key="4">
    <source>
        <dbReference type="HAMAP-Rule" id="MF_00814"/>
    </source>
</evidence>
<dbReference type="GeneID" id="41594234"/>
<dbReference type="GO" id="GO:0003723">
    <property type="term" value="F:RNA binding"/>
    <property type="evidence" value="ECO:0007669"/>
    <property type="project" value="UniProtKB-UniRule"/>
</dbReference>
<dbReference type="PROSITE" id="PS51151">
    <property type="entry name" value="NAC_AB"/>
    <property type="match status" value="1"/>
</dbReference>
<dbReference type="HAMAP" id="MF_00814">
    <property type="entry name" value="NAC_arch"/>
    <property type="match status" value="1"/>
</dbReference>
<evidence type="ECO:0000256" key="1">
    <source>
        <dbReference type="ARBA" id="ARBA00022448"/>
    </source>
</evidence>
<dbReference type="InterPro" id="IPR009060">
    <property type="entry name" value="UBA-like_sf"/>
</dbReference>
<keyword evidence="3 4" id="KW-0653">Protein transport</keyword>
<dbReference type="SUPFAM" id="SSF46934">
    <property type="entry name" value="UBA-like"/>
    <property type="match status" value="1"/>
</dbReference>
<evidence type="ECO:0000256" key="5">
    <source>
        <dbReference type="NCBIfam" id="TIGR00264"/>
    </source>
</evidence>
<comment type="function">
    <text evidence="4">Contacts the emerging nascent chain on the ribosome.</text>
</comment>
<dbReference type="Proteomes" id="UP000236248">
    <property type="component" value="Chromosome NCAV"/>
</dbReference>
<dbReference type="RefSeq" id="WP_103286383.1">
    <property type="nucleotide sequence ID" value="NZ_LT981265.1"/>
</dbReference>
<organism evidence="7 8">
    <name type="scientific">Candidatus Nitrosocaldus cavascurensis</name>
    <dbReference type="NCBI Taxonomy" id="2058097"/>
    <lineage>
        <taxon>Archaea</taxon>
        <taxon>Nitrososphaerota</taxon>
        <taxon>Nitrososphaeria</taxon>
        <taxon>Candidatus Nitrosocaldales</taxon>
        <taxon>Candidatus Nitrosocaldaceae</taxon>
        <taxon>Candidatus Nitrosocaldus</taxon>
    </lineage>
</organism>
<keyword evidence="2 4" id="KW-0694">RNA-binding</keyword>
<dbReference type="InterPro" id="IPR002715">
    <property type="entry name" value="Nas_poly-pep-assoc_cplx_dom"/>
</dbReference>